<dbReference type="InterPro" id="IPR023346">
    <property type="entry name" value="Lysozyme-like_dom_sf"/>
</dbReference>
<feature type="domain" description="Transglycosylase SLT" evidence="2">
    <location>
        <begin position="176"/>
        <end position="271"/>
    </location>
</feature>
<dbReference type="PANTHER" id="PTHR37423:SF2">
    <property type="entry name" value="MEMBRANE-BOUND LYTIC MUREIN TRANSGLYCOSYLASE C"/>
    <property type="match status" value="1"/>
</dbReference>
<name>A0A644Z4F7_9ZZZZ</name>
<evidence type="ECO:0000259" key="2">
    <source>
        <dbReference type="Pfam" id="PF01464"/>
    </source>
</evidence>
<proteinExistence type="predicted"/>
<gene>
    <name evidence="3" type="primary">mltF_27</name>
    <name evidence="3" type="ORF">SDC9_81471</name>
</gene>
<dbReference type="CDD" id="cd00254">
    <property type="entry name" value="LT-like"/>
    <property type="match status" value="1"/>
</dbReference>
<evidence type="ECO:0000256" key="1">
    <source>
        <dbReference type="SAM" id="MobiDB-lite"/>
    </source>
</evidence>
<protein>
    <submittedName>
        <fullName evidence="3">Membrane-bound lytic murein transglycosylase F</fullName>
    </submittedName>
</protein>
<reference evidence="3" key="1">
    <citation type="submission" date="2019-08" db="EMBL/GenBank/DDBJ databases">
        <authorList>
            <person name="Kucharzyk K."/>
            <person name="Murdoch R.W."/>
            <person name="Higgins S."/>
            <person name="Loffler F."/>
        </authorList>
    </citation>
    <scope>NUCLEOTIDE SEQUENCE</scope>
</reference>
<feature type="compositionally biased region" description="Polar residues" evidence="1">
    <location>
        <begin position="39"/>
        <end position="50"/>
    </location>
</feature>
<dbReference type="SUPFAM" id="SSF53955">
    <property type="entry name" value="Lysozyme-like"/>
    <property type="match status" value="1"/>
</dbReference>
<feature type="compositionally biased region" description="Low complexity" evidence="1">
    <location>
        <begin position="1"/>
        <end position="38"/>
    </location>
</feature>
<dbReference type="Pfam" id="PF01464">
    <property type="entry name" value="SLT"/>
    <property type="match status" value="1"/>
</dbReference>
<dbReference type="EMBL" id="VSSQ01007110">
    <property type="protein sequence ID" value="MPM34881.1"/>
    <property type="molecule type" value="Genomic_DNA"/>
</dbReference>
<accession>A0A644Z4F7</accession>
<dbReference type="InterPro" id="IPR008258">
    <property type="entry name" value="Transglycosylase_SLT_dom_1"/>
</dbReference>
<dbReference type="AlphaFoldDB" id="A0A644Z4F7"/>
<organism evidence="3">
    <name type="scientific">bioreactor metagenome</name>
    <dbReference type="NCBI Taxonomy" id="1076179"/>
    <lineage>
        <taxon>unclassified sequences</taxon>
        <taxon>metagenomes</taxon>
        <taxon>ecological metagenomes</taxon>
    </lineage>
</organism>
<sequence>MSNNINVNNNVNRYNLNTRTASNNTTNTTSTNNTNASNKGTDINNTNANTLQKSSTDNLLDTLGLGGMSLDGLLGGQGAGGTEGLAQMLQMGMFSKLFGGGEGSDSSGFQMVLGALTKALNEKQQANKIGLDSNAKYDGVHINEMTLRSLGTTGTTQNINAAYSNKTEGERIEVAISAASKKHGIDEGLIRAIIKIESDFNPRVKSSAGAMGLMQLMHENVQYYGVKDPYNIEENIDAGTRHIKDYLKMHNNNLDMALAAYNFGPGNMNRRGIKSEADFYKLPTETKNYLVKIRKYYNA</sequence>
<dbReference type="PANTHER" id="PTHR37423">
    <property type="entry name" value="SOLUBLE LYTIC MUREIN TRANSGLYCOSYLASE-RELATED"/>
    <property type="match status" value="1"/>
</dbReference>
<feature type="region of interest" description="Disordered" evidence="1">
    <location>
        <begin position="1"/>
        <end position="50"/>
    </location>
</feature>
<dbReference type="Gene3D" id="1.10.530.10">
    <property type="match status" value="1"/>
</dbReference>
<comment type="caution">
    <text evidence="3">The sequence shown here is derived from an EMBL/GenBank/DDBJ whole genome shotgun (WGS) entry which is preliminary data.</text>
</comment>
<evidence type="ECO:0000313" key="3">
    <source>
        <dbReference type="EMBL" id="MPM34881.1"/>
    </source>
</evidence>